<dbReference type="Proteomes" id="UP000254191">
    <property type="component" value="Unassembled WGS sequence"/>
</dbReference>
<dbReference type="PANTHER" id="PTHR42932:SF3">
    <property type="entry name" value="DNA PROTECTION DURING STARVATION PROTEIN"/>
    <property type="match status" value="1"/>
</dbReference>
<evidence type="ECO:0000256" key="3">
    <source>
        <dbReference type="SAM" id="MobiDB-lite"/>
    </source>
</evidence>
<evidence type="ECO:0000313" key="6">
    <source>
        <dbReference type="EMBL" id="SPY96172.1"/>
    </source>
</evidence>
<dbReference type="Gene3D" id="1.20.1260.10">
    <property type="match status" value="1"/>
</dbReference>
<dbReference type="InterPro" id="IPR012347">
    <property type="entry name" value="Ferritin-like"/>
</dbReference>
<comment type="similarity">
    <text evidence="1 2">Belongs to the Dps family.</text>
</comment>
<dbReference type="SUPFAM" id="SSF47240">
    <property type="entry name" value="Ferritin-like"/>
    <property type="match status" value="1"/>
</dbReference>
<dbReference type="InterPro" id="IPR008331">
    <property type="entry name" value="Ferritin_DPS_dom"/>
</dbReference>
<evidence type="ECO:0000313" key="8">
    <source>
        <dbReference type="Proteomes" id="UP000195540"/>
    </source>
</evidence>
<reference evidence="5 8" key="1">
    <citation type="submission" date="2017-05" db="EMBL/GenBank/DDBJ databases">
        <title>Whole genome sequencing of Proteus mirabilis AR_0155.</title>
        <authorList>
            <person name="Conlan S."/>
            <person name="Thomas P.J."/>
            <person name="Mullikin J."/>
            <person name="Frank K.M."/>
            <person name="Segre J.A."/>
        </authorList>
    </citation>
    <scope>NUCLEOTIDE SEQUENCE [LARGE SCALE GENOMIC DNA]</scope>
    <source>
        <strain evidence="5 8">AR_0155</strain>
    </source>
</reference>
<evidence type="ECO:0000313" key="5">
    <source>
        <dbReference type="EMBL" id="ARX34256.1"/>
    </source>
</evidence>
<sequence length="184" mass="20896">MSSKKLTPAEVNDAHKLQTRPLSTPTDLAPKATKEVSAAMNAILADVFALYLKTKNFHWHVSGPHFRDYHLMLDEQGDQLFAMTDPIAERVRKIGGMTLRSIGQISKMQRIKDNDAEFVEPLDMLAELCQDNQLLAAELRKAHVVCDENNDISTASLIENWIDETERRTWFLFEACRRAETSGH</sequence>
<dbReference type="InterPro" id="IPR002177">
    <property type="entry name" value="DPS_DNA-bd"/>
</dbReference>
<dbReference type="Proteomes" id="UP000251485">
    <property type="component" value="Unassembled WGS sequence"/>
</dbReference>
<dbReference type="PANTHER" id="PTHR42932">
    <property type="entry name" value="GENERAL STRESS PROTEIN 20U"/>
    <property type="match status" value="1"/>
</dbReference>
<accession>A0A1Z1SV55</accession>
<evidence type="ECO:0000313" key="7">
    <source>
        <dbReference type="EMBL" id="SUC39853.1"/>
    </source>
</evidence>
<organism evidence="7 10">
    <name type="scientific">Proteus mirabilis</name>
    <dbReference type="NCBI Taxonomy" id="584"/>
    <lineage>
        <taxon>Bacteria</taxon>
        <taxon>Pseudomonadati</taxon>
        <taxon>Pseudomonadota</taxon>
        <taxon>Gammaproteobacteria</taxon>
        <taxon>Enterobacterales</taxon>
        <taxon>Morganellaceae</taxon>
        <taxon>Proteus</taxon>
    </lineage>
</organism>
<evidence type="ECO:0000313" key="10">
    <source>
        <dbReference type="Proteomes" id="UP000254191"/>
    </source>
</evidence>
<feature type="region of interest" description="Disordered" evidence="3">
    <location>
        <begin position="1"/>
        <end position="28"/>
    </location>
</feature>
<dbReference type="Pfam" id="PF00210">
    <property type="entry name" value="Ferritin"/>
    <property type="match status" value="1"/>
</dbReference>
<dbReference type="GO" id="GO:0008199">
    <property type="term" value="F:ferric iron binding"/>
    <property type="evidence" value="ECO:0007669"/>
    <property type="project" value="InterPro"/>
</dbReference>
<evidence type="ECO:0000259" key="4">
    <source>
        <dbReference type="Pfam" id="PF00210"/>
    </source>
</evidence>
<dbReference type="PRINTS" id="PR01346">
    <property type="entry name" value="HELNAPAPROT"/>
</dbReference>
<dbReference type="Proteomes" id="UP000195540">
    <property type="component" value="Chromosome"/>
</dbReference>
<evidence type="ECO:0000256" key="2">
    <source>
        <dbReference type="RuleBase" id="RU003875"/>
    </source>
</evidence>
<feature type="domain" description="Ferritin/DPS" evidence="4">
    <location>
        <begin position="38"/>
        <end position="174"/>
    </location>
</feature>
<gene>
    <name evidence="7" type="primary">mrgA</name>
    <name evidence="5" type="ORF">AM402_08895</name>
    <name evidence="6" type="ORF">NCTC10975_01881</name>
    <name evidence="7" type="ORF">NCTC11938_04128</name>
</gene>
<evidence type="ECO:0000256" key="1">
    <source>
        <dbReference type="ARBA" id="ARBA00009497"/>
    </source>
</evidence>
<dbReference type="OrthoDB" id="9797687at2"/>
<dbReference type="GeneID" id="6800647"/>
<dbReference type="EMBL" id="UGTS01000006">
    <property type="protein sequence ID" value="SUC39853.1"/>
    <property type="molecule type" value="Genomic_DNA"/>
</dbReference>
<protein>
    <submittedName>
        <fullName evidence="5">DNA starvation/stationary phase protection protein</fullName>
    </submittedName>
    <submittedName>
        <fullName evidence="7">Ferritin-like protein</fullName>
    </submittedName>
</protein>
<dbReference type="STRING" id="584.AOUC001_06100"/>
<reference evidence="9 10" key="2">
    <citation type="submission" date="2018-06" db="EMBL/GenBank/DDBJ databases">
        <authorList>
            <consortium name="Pathogen Informatics"/>
            <person name="Doyle S."/>
        </authorList>
    </citation>
    <scope>NUCLEOTIDE SEQUENCE [LARGE SCALE GENOMIC DNA]</scope>
    <source>
        <strain evidence="6 9">NCTC10975</strain>
        <strain evidence="7 10">NCTC11938</strain>
    </source>
</reference>
<dbReference type="RefSeq" id="WP_004250672.1">
    <property type="nucleotide sequence ID" value="NZ_ABFCQN020000004.1"/>
</dbReference>
<dbReference type="CDD" id="cd01043">
    <property type="entry name" value="DPS"/>
    <property type="match status" value="1"/>
</dbReference>
<name>A0A1Z1SV55_PROMI</name>
<dbReference type="PIRSF" id="PIRSF005900">
    <property type="entry name" value="Dps"/>
    <property type="match status" value="1"/>
</dbReference>
<dbReference type="EMBL" id="CP021694">
    <property type="protein sequence ID" value="ARX34256.1"/>
    <property type="molecule type" value="Genomic_DNA"/>
</dbReference>
<proteinExistence type="inferred from homology"/>
<dbReference type="KEGG" id="pvl:AOB99_11035"/>
<dbReference type="InterPro" id="IPR009078">
    <property type="entry name" value="Ferritin-like_SF"/>
</dbReference>
<dbReference type="AlphaFoldDB" id="A0A1Z1SV55"/>
<dbReference type="OMA" id="KKYHWDV"/>
<evidence type="ECO:0000313" key="9">
    <source>
        <dbReference type="Proteomes" id="UP000251485"/>
    </source>
</evidence>
<dbReference type="EMBL" id="UAUE01000012">
    <property type="protein sequence ID" value="SPY96172.1"/>
    <property type="molecule type" value="Genomic_DNA"/>
</dbReference>